<gene>
    <name evidence="3" type="ORF">PF006_g33263</name>
    <name evidence="2" type="ORF">PF007_g32808</name>
</gene>
<dbReference type="EMBL" id="QXFZ01010364">
    <property type="protein sequence ID" value="KAE9053914.1"/>
    <property type="molecule type" value="Genomic_DNA"/>
</dbReference>
<dbReference type="Proteomes" id="UP000440732">
    <property type="component" value="Unassembled WGS sequence"/>
</dbReference>
<sequence length="61" mass="6704">MCATSLLAIIVQYCQFDCVIYTTEEKPCCICQYSMGASRPLPTAWGHMCRTQGLIVAPQTG</sequence>
<evidence type="ECO:0000313" key="4">
    <source>
        <dbReference type="Proteomes" id="UP000440732"/>
    </source>
</evidence>
<protein>
    <submittedName>
        <fullName evidence="3">Uncharacterized protein</fullName>
    </submittedName>
</protein>
<keyword evidence="1" id="KW-0732">Signal</keyword>
<evidence type="ECO:0000256" key="1">
    <source>
        <dbReference type="SAM" id="SignalP"/>
    </source>
</evidence>
<dbReference type="EMBL" id="QXGA01011478">
    <property type="protein sequence ID" value="KAE9054410.1"/>
    <property type="molecule type" value="Genomic_DNA"/>
</dbReference>
<feature type="signal peptide" evidence="1">
    <location>
        <begin position="1"/>
        <end position="16"/>
    </location>
</feature>
<dbReference type="AlphaFoldDB" id="A0A6A3PHK8"/>
<evidence type="ECO:0000313" key="3">
    <source>
        <dbReference type="EMBL" id="KAE9054410.1"/>
    </source>
</evidence>
<evidence type="ECO:0000313" key="5">
    <source>
        <dbReference type="Proteomes" id="UP000441208"/>
    </source>
</evidence>
<reference evidence="4 5" key="1">
    <citation type="submission" date="2018-08" db="EMBL/GenBank/DDBJ databases">
        <title>Genomic investigation of the strawberry pathogen Phytophthora fragariae indicates pathogenicity is determined by transcriptional variation in three key races.</title>
        <authorList>
            <person name="Adams T.M."/>
            <person name="Armitage A.D."/>
            <person name="Sobczyk M.K."/>
            <person name="Bates H.J."/>
            <person name="Dunwell J.M."/>
            <person name="Nellist C.F."/>
            <person name="Harrison R.J."/>
        </authorList>
    </citation>
    <scope>NUCLEOTIDE SEQUENCE [LARGE SCALE GENOMIC DNA]</scope>
    <source>
        <strain evidence="3 4">NOV-5</strain>
        <strain evidence="2 5">NOV-71</strain>
    </source>
</reference>
<organism evidence="3 4">
    <name type="scientific">Phytophthora fragariae</name>
    <dbReference type="NCBI Taxonomy" id="53985"/>
    <lineage>
        <taxon>Eukaryota</taxon>
        <taxon>Sar</taxon>
        <taxon>Stramenopiles</taxon>
        <taxon>Oomycota</taxon>
        <taxon>Peronosporomycetes</taxon>
        <taxon>Peronosporales</taxon>
        <taxon>Peronosporaceae</taxon>
        <taxon>Phytophthora</taxon>
    </lineage>
</organism>
<proteinExistence type="predicted"/>
<feature type="chain" id="PRO_5036165537" evidence="1">
    <location>
        <begin position="17"/>
        <end position="61"/>
    </location>
</feature>
<comment type="caution">
    <text evidence="3">The sequence shown here is derived from an EMBL/GenBank/DDBJ whole genome shotgun (WGS) entry which is preliminary data.</text>
</comment>
<dbReference type="Proteomes" id="UP000441208">
    <property type="component" value="Unassembled WGS sequence"/>
</dbReference>
<evidence type="ECO:0000313" key="2">
    <source>
        <dbReference type="EMBL" id="KAE9053914.1"/>
    </source>
</evidence>
<accession>A0A6A3PHK8</accession>
<name>A0A6A3PHK8_9STRA</name>